<accession>A0A7S4EGD5</accession>
<dbReference type="AlphaFoldDB" id="A0A7S4EGD5"/>
<dbReference type="EMBL" id="HBIX01004443">
    <property type="protein sequence ID" value="CAE0710781.1"/>
    <property type="molecule type" value="Transcribed_RNA"/>
</dbReference>
<proteinExistence type="predicted"/>
<sequence>MVQAKWYADVMEDMTAAITGLEGDTIKERAILLYADDSAFGAWDPDWLQDATQNLCDLFRDCTNLKSNTKRTEVMICLLKKKKDQIINACVLTQYSLKARQKKFGNGGR</sequence>
<protein>
    <submittedName>
        <fullName evidence="1">Uncharacterized protein</fullName>
    </submittedName>
</protein>
<evidence type="ECO:0000313" key="1">
    <source>
        <dbReference type="EMBL" id="CAE0710781.1"/>
    </source>
</evidence>
<gene>
    <name evidence="1" type="ORF">PAUS00366_LOCUS3508</name>
</gene>
<name>A0A7S4EGD5_9STRA</name>
<reference evidence="1" key="1">
    <citation type="submission" date="2021-01" db="EMBL/GenBank/DDBJ databases">
        <authorList>
            <person name="Corre E."/>
            <person name="Pelletier E."/>
            <person name="Niang G."/>
            <person name="Scheremetjew M."/>
            <person name="Finn R."/>
            <person name="Kale V."/>
            <person name="Holt S."/>
            <person name="Cochrane G."/>
            <person name="Meng A."/>
            <person name="Brown T."/>
            <person name="Cohen L."/>
        </authorList>
    </citation>
    <scope>NUCLEOTIDE SEQUENCE</scope>
    <source>
        <strain evidence="1">10249 10 AB</strain>
    </source>
</reference>
<organism evidence="1">
    <name type="scientific">Pseudo-nitzschia australis</name>
    <dbReference type="NCBI Taxonomy" id="44445"/>
    <lineage>
        <taxon>Eukaryota</taxon>
        <taxon>Sar</taxon>
        <taxon>Stramenopiles</taxon>
        <taxon>Ochrophyta</taxon>
        <taxon>Bacillariophyta</taxon>
        <taxon>Bacillariophyceae</taxon>
        <taxon>Bacillariophycidae</taxon>
        <taxon>Bacillariales</taxon>
        <taxon>Bacillariaceae</taxon>
        <taxon>Pseudo-nitzschia</taxon>
    </lineage>
</organism>